<comment type="caution">
    <text evidence="1">The sequence shown here is derived from an EMBL/GenBank/DDBJ whole genome shotgun (WGS) entry which is preliminary data.</text>
</comment>
<proteinExistence type="predicted"/>
<protein>
    <submittedName>
        <fullName evidence="1">Uncharacterized protein</fullName>
    </submittedName>
</protein>
<evidence type="ECO:0000313" key="1">
    <source>
        <dbReference type="EMBL" id="TNC16426.1"/>
    </source>
</evidence>
<evidence type="ECO:0000313" key="2">
    <source>
        <dbReference type="Proteomes" id="UP000305267"/>
    </source>
</evidence>
<accession>A0A5C4LRH3</accession>
<dbReference type="AlphaFoldDB" id="A0A5C4LRH3"/>
<gene>
    <name evidence="1" type="ORF">FF100_04050</name>
</gene>
<keyword evidence="2" id="KW-1185">Reference proteome</keyword>
<sequence length="65" mass="7294">MALYLVLGPDGTNTSEHRVEGELRRRIVLGDHDGELAQLRHREFVGPAAHRIGEANQPAPRIIMR</sequence>
<dbReference type="Proteomes" id="UP000305267">
    <property type="component" value="Unassembled WGS sequence"/>
</dbReference>
<dbReference type="EMBL" id="VDDA01000001">
    <property type="protein sequence ID" value="TNC16426.1"/>
    <property type="molecule type" value="Genomic_DNA"/>
</dbReference>
<organism evidence="1 2">
    <name type="scientific">Methylobacterium terricola</name>
    <dbReference type="NCBI Taxonomy" id="2583531"/>
    <lineage>
        <taxon>Bacteria</taxon>
        <taxon>Pseudomonadati</taxon>
        <taxon>Pseudomonadota</taxon>
        <taxon>Alphaproteobacteria</taxon>
        <taxon>Hyphomicrobiales</taxon>
        <taxon>Methylobacteriaceae</taxon>
        <taxon>Methylobacterium</taxon>
    </lineage>
</organism>
<reference evidence="1 2" key="1">
    <citation type="submission" date="2019-06" db="EMBL/GenBank/DDBJ databases">
        <title>Genome of Methylobacterium sp. 17Sr1-39.</title>
        <authorList>
            <person name="Seo T."/>
        </authorList>
    </citation>
    <scope>NUCLEOTIDE SEQUENCE [LARGE SCALE GENOMIC DNA]</scope>
    <source>
        <strain evidence="1 2">17Sr1-39</strain>
    </source>
</reference>
<name>A0A5C4LRH3_9HYPH</name>